<evidence type="ECO:0000313" key="1">
    <source>
        <dbReference type="EMBL" id="MFC4958495.1"/>
    </source>
</evidence>
<dbReference type="EMBL" id="JBHSIZ010000019">
    <property type="protein sequence ID" value="MFC4958495.1"/>
    <property type="molecule type" value="Genomic_DNA"/>
</dbReference>
<keyword evidence="2" id="KW-1185">Reference proteome</keyword>
<comment type="caution">
    <text evidence="1">The sequence shown here is derived from an EMBL/GenBank/DDBJ whole genome shotgun (WGS) entry which is preliminary data.</text>
</comment>
<organism evidence="1 2">
    <name type="scientific">Streptomyces mauvecolor</name>
    <dbReference type="NCBI Taxonomy" id="58345"/>
    <lineage>
        <taxon>Bacteria</taxon>
        <taxon>Bacillati</taxon>
        <taxon>Actinomycetota</taxon>
        <taxon>Actinomycetes</taxon>
        <taxon>Kitasatosporales</taxon>
        <taxon>Streptomycetaceae</taxon>
        <taxon>Streptomyces</taxon>
    </lineage>
</organism>
<dbReference type="RefSeq" id="WP_344371748.1">
    <property type="nucleotide sequence ID" value="NZ_BAAASQ010000004.1"/>
</dbReference>
<gene>
    <name evidence="1" type="ORF">ACFPFX_19610</name>
</gene>
<reference evidence="2" key="1">
    <citation type="journal article" date="2019" name="Int. J. Syst. Evol. Microbiol.">
        <title>The Global Catalogue of Microorganisms (GCM) 10K type strain sequencing project: providing services to taxonomists for standard genome sequencing and annotation.</title>
        <authorList>
            <consortium name="The Broad Institute Genomics Platform"/>
            <consortium name="The Broad Institute Genome Sequencing Center for Infectious Disease"/>
            <person name="Wu L."/>
            <person name="Ma J."/>
        </authorList>
    </citation>
    <scope>NUCLEOTIDE SEQUENCE [LARGE SCALE GENOMIC DNA]</scope>
    <source>
        <strain evidence="2">CCM 7224</strain>
    </source>
</reference>
<name>A0ABV9UMX2_9ACTN</name>
<protein>
    <recommendedName>
        <fullName evidence="3">Apea-like HEPN domain-containing protein</fullName>
    </recommendedName>
</protein>
<dbReference type="Proteomes" id="UP001595834">
    <property type="component" value="Unassembled WGS sequence"/>
</dbReference>
<sequence>MDPLSQVFTDEGFRPLWETVAWNTIENAVLIDGLDVSGLSDDEVIQQAFSLHLDSTEGDSNGEEAASEAAVRVKAIAWVTNHEPDLKRQGDEFLREGRHSFATLIYATWIEHWINRIILYRAIGSGTHPELATALIRSSRMDLKLGRIWTSLGMPKFPKELARQVTRVMESRNAFVHYKWPSADEEAHSESIKRVEVEARQAQETVTALIELEDSVLYDGRSESLKATFRKNWYEKRRQALNSEESNEAPQASD</sequence>
<evidence type="ECO:0000313" key="2">
    <source>
        <dbReference type="Proteomes" id="UP001595834"/>
    </source>
</evidence>
<accession>A0ABV9UMX2</accession>
<proteinExistence type="predicted"/>
<evidence type="ECO:0008006" key="3">
    <source>
        <dbReference type="Google" id="ProtNLM"/>
    </source>
</evidence>